<dbReference type="PANTHER" id="PTHR42941:SF1">
    <property type="entry name" value="SLL1037 PROTEIN"/>
    <property type="match status" value="1"/>
</dbReference>
<evidence type="ECO:0008006" key="3">
    <source>
        <dbReference type="Google" id="ProtNLM"/>
    </source>
</evidence>
<dbReference type="PANTHER" id="PTHR42941">
    <property type="entry name" value="SLL1037 PROTEIN"/>
    <property type="match status" value="1"/>
</dbReference>
<protein>
    <recommendedName>
        <fullName evidence="3">TRAP transporter solute receptor TAXI family protein</fullName>
    </recommendedName>
</protein>
<dbReference type="EMBL" id="UINC01074285">
    <property type="protein sequence ID" value="SVC11315.1"/>
    <property type="molecule type" value="Genomic_DNA"/>
</dbReference>
<dbReference type="Pfam" id="PF16868">
    <property type="entry name" value="NMT1_3"/>
    <property type="match status" value="1"/>
</dbReference>
<dbReference type="InterPro" id="IPR011852">
    <property type="entry name" value="TRAP_TAXI"/>
</dbReference>
<gene>
    <name evidence="2" type="ORF">METZ01_LOCUS264169</name>
</gene>
<dbReference type="NCBIfam" id="TIGR02122">
    <property type="entry name" value="TRAP_TAXI"/>
    <property type="match status" value="1"/>
</dbReference>
<dbReference type="Gene3D" id="3.40.190.10">
    <property type="entry name" value="Periplasmic binding protein-like II"/>
    <property type="match status" value="2"/>
</dbReference>
<evidence type="ECO:0000256" key="1">
    <source>
        <dbReference type="SAM" id="MobiDB-lite"/>
    </source>
</evidence>
<feature type="region of interest" description="Disordered" evidence="1">
    <location>
        <begin position="387"/>
        <end position="406"/>
    </location>
</feature>
<proteinExistence type="predicted"/>
<feature type="non-terminal residue" evidence="2">
    <location>
        <position position="1"/>
    </location>
</feature>
<sequence length="406" mass="44450">WVVSGGEKGGKYDDVAQALAENLGKREGWTVRVEQSSGSKQNLDRLTSGSSDLCLVQNDVEGNEKVRLIATLYEETLHVIVRKEITSVAQLSKGILSIGPAGGGTEGLALATLRQVGLREDVVTLRRESLESGLTALREGQADGVCIVTGIGNATIGEFLADGKFALLDLGKDLFESIKYTYPFVQPSTIPAGAYPTKPGEGLPAESLSTIGTKVLLACRDDLAEQDIFELTRFLHENQAALVRSQPLLVQMGYPQDSHHLQFPIHEGARLHYDRDEPNFIQKWAETIALVLSILAIAWGVGTTIRQIYLMRLKQSLDEFFAKVEAITSELVAGASSERTVEIARELHDIRRETTKKLIAEELSANESFVIFQRQLHTAQQMVNEALRKSEGKPVPGSEVDSEEIA</sequence>
<reference evidence="2" key="1">
    <citation type="submission" date="2018-05" db="EMBL/GenBank/DDBJ databases">
        <authorList>
            <person name="Lanie J.A."/>
            <person name="Ng W.-L."/>
            <person name="Kazmierczak K.M."/>
            <person name="Andrzejewski T.M."/>
            <person name="Davidsen T.M."/>
            <person name="Wayne K.J."/>
            <person name="Tettelin H."/>
            <person name="Glass J.I."/>
            <person name="Rusch D."/>
            <person name="Podicherti R."/>
            <person name="Tsui H.-C.T."/>
            <person name="Winkler M.E."/>
        </authorList>
    </citation>
    <scope>NUCLEOTIDE SEQUENCE</scope>
</reference>
<organism evidence="2">
    <name type="scientific">marine metagenome</name>
    <dbReference type="NCBI Taxonomy" id="408172"/>
    <lineage>
        <taxon>unclassified sequences</taxon>
        <taxon>metagenomes</taxon>
        <taxon>ecological metagenomes</taxon>
    </lineage>
</organism>
<evidence type="ECO:0000313" key="2">
    <source>
        <dbReference type="EMBL" id="SVC11315.1"/>
    </source>
</evidence>
<name>A0A382JI33_9ZZZZ</name>
<dbReference type="SUPFAM" id="SSF53850">
    <property type="entry name" value="Periplasmic binding protein-like II"/>
    <property type="match status" value="1"/>
</dbReference>
<dbReference type="AlphaFoldDB" id="A0A382JI33"/>
<accession>A0A382JI33</accession>